<protein>
    <submittedName>
        <fullName evidence="2">Uncharacterized protein</fullName>
    </submittedName>
</protein>
<organism evidence="2 3">
    <name type="scientific">Aldrovandia affinis</name>
    <dbReference type="NCBI Taxonomy" id="143900"/>
    <lineage>
        <taxon>Eukaryota</taxon>
        <taxon>Metazoa</taxon>
        <taxon>Chordata</taxon>
        <taxon>Craniata</taxon>
        <taxon>Vertebrata</taxon>
        <taxon>Euteleostomi</taxon>
        <taxon>Actinopterygii</taxon>
        <taxon>Neopterygii</taxon>
        <taxon>Teleostei</taxon>
        <taxon>Notacanthiformes</taxon>
        <taxon>Halosauridae</taxon>
        <taxon>Aldrovandia</taxon>
    </lineage>
</organism>
<reference evidence="2" key="1">
    <citation type="journal article" date="2023" name="Science">
        <title>Genome structures resolve the early diversification of teleost fishes.</title>
        <authorList>
            <person name="Parey E."/>
            <person name="Louis A."/>
            <person name="Montfort J."/>
            <person name="Bouchez O."/>
            <person name="Roques C."/>
            <person name="Iampietro C."/>
            <person name="Lluch J."/>
            <person name="Castinel A."/>
            <person name="Donnadieu C."/>
            <person name="Desvignes T."/>
            <person name="Floi Bucao C."/>
            <person name="Jouanno E."/>
            <person name="Wen M."/>
            <person name="Mejri S."/>
            <person name="Dirks R."/>
            <person name="Jansen H."/>
            <person name="Henkel C."/>
            <person name="Chen W.J."/>
            <person name="Zahm M."/>
            <person name="Cabau C."/>
            <person name="Klopp C."/>
            <person name="Thompson A.W."/>
            <person name="Robinson-Rechavi M."/>
            <person name="Braasch I."/>
            <person name="Lecointre G."/>
            <person name="Bobe J."/>
            <person name="Postlethwait J.H."/>
            <person name="Berthelot C."/>
            <person name="Roest Crollius H."/>
            <person name="Guiguen Y."/>
        </authorList>
    </citation>
    <scope>NUCLEOTIDE SEQUENCE</scope>
    <source>
        <strain evidence="2">NC1722</strain>
    </source>
</reference>
<keyword evidence="3" id="KW-1185">Reference proteome</keyword>
<sequence length="73" mass="7941">MRGQSKLHALVEMLIPILYQLCHGKQSIKAHPGEAGDLDLLPCCCCLLCWMGWGQELAGRLQVWVGGFGEGSS</sequence>
<name>A0AAD7R4Q5_9TELE</name>
<evidence type="ECO:0000256" key="1">
    <source>
        <dbReference type="SAM" id="SignalP"/>
    </source>
</evidence>
<feature type="chain" id="PRO_5041923756" evidence="1">
    <location>
        <begin position="25"/>
        <end position="73"/>
    </location>
</feature>
<comment type="caution">
    <text evidence="2">The sequence shown here is derived from an EMBL/GenBank/DDBJ whole genome shotgun (WGS) entry which is preliminary data.</text>
</comment>
<evidence type="ECO:0000313" key="3">
    <source>
        <dbReference type="Proteomes" id="UP001221898"/>
    </source>
</evidence>
<proteinExistence type="predicted"/>
<dbReference type="EMBL" id="JAINUG010000705">
    <property type="protein sequence ID" value="KAJ8362292.1"/>
    <property type="molecule type" value="Genomic_DNA"/>
</dbReference>
<gene>
    <name evidence="2" type="ORF">AAFF_G00384670</name>
</gene>
<feature type="signal peptide" evidence="1">
    <location>
        <begin position="1"/>
        <end position="24"/>
    </location>
</feature>
<dbReference type="Proteomes" id="UP001221898">
    <property type="component" value="Unassembled WGS sequence"/>
</dbReference>
<keyword evidence="1" id="KW-0732">Signal</keyword>
<accession>A0AAD7R4Q5</accession>
<dbReference type="AlphaFoldDB" id="A0AAD7R4Q5"/>
<evidence type="ECO:0000313" key="2">
    <source>
        <dbReference type="EMBL" id="KAJ8362292.1"/>
    </source>
</evidence>